<reference evidence="2 3" key="1">
    <citation type="submission" date="2023-07" db="EMBL/GenBank/DDBJ databases">
        <title>Sorghum-associated microbial communities from plants grown in Nebraska, USA.</title>
        <authorList>
            <person name="Schachtman D."/>
        </authorList>
    </citation>
    <scope>NUCLEOTIDE SEQUENCE [LARGE SCALE GENOMIC DNA]</scope>
    <source>
        <strain evidence="2 3">4249</strain>
    </source>
</reference>
<proteinExistence type="predicted"/>
<keyword evidence="3" id="KW-1185">Reference proteome</keyword>
<comment type="caution">
    <text evidence="2">The sequence shown here is derived from an EMBL/GenBank/DDBJ whole genome shotgun (WGS) entry which is preliminary data.</text>
</comment>
<name>A0ABU1WI01_9BURK</name>
<sequence>MPGLSPPLRRSLAELKTSFTAISNTPLREALENMNSRHWMLCAALALSAGHCAAQSSRCDGVDAHGETGGAHFNSNLPYEQDVFSFCRIGYPLHCWISVVPSAGTWAWIPNCYPQNSQWIPSFTQTCPRSSTEGTWQGSGGPMEALEKKGDPNGSNGISDCEHRR</sequence>
<gene>
    <name evidence="2" type="ORF">J2W49_000809</name>
</gene>
<dbReference type="Proteomes" id="UP001265700">
    <property type="component" value="Unassembled WGS sequence"/>
</dbReference>
<evidence type="ECO:0000313" key="3">
    <source>
        <dbReference type="Proteomes" id="UP001265700"/>
    </source>
</evidence>
<evidence type="ECO:0000313" key="2">
    <source>
        <dbReference type="EMBL" id="MDR7148881.1"/>
    </source>
</evidence>
<organism evidence="2 3">
    <name type="scientific">Hydrogenophaga palleronii</name>
    <dbReference type="NCBI Taxonomy" id="65655"/>
    <lineage>
        <taxon>Bacteria</taxon>
        <taxon>Pseudomonadati</taxon>
        <taxon>Pseudomonadota</taxon>
        <taxon>Betaproteobacteria</taxon>
        <taxon>Burkholderiales</taxon>
        <taxon>Comamonadaceae</taxon>
        <taxon>Hydrogenophaga</taxon>
    </lineage>
</organism>
<protein>
    <recommendedName>
        <fullName evidence="4">Sushi domain-containing protein</fullName>
    </recommendedName>
</protein>
<evidence type="ECO:0008006" key="4">
    <source>
        <dbReference type="Google" id="ProtNLM"/>
    </source>
</evidence>
<evidence type="ECO:0000256" key="1">
    <source>
        <dbReference type="SAM" id="MobiDB-lite"/>
    </source>
</evidence>
<dbReference type="EMBL" id="JAVDWU010000001">
    <property type="protein sequence ID" value="MDR7148881.1"/>
    <property type="molecule type" value="Genomic_DNA"/>
</dbReference>
<accession>A0ABU1WI01</accession>
<feature type="region of interest" description="Disordered" evidence="1">
    <location>
        <begin position="128"/>
        <end position="165"/>
    </location>
</feature>